<dbReference type="Proteomes" id="UP001597459">
    <property type="component" value="Unassembled WGS sequence"/>
</dbReference>
<evidence type="ECO:0000313" key="1">
    <source>
        <dbReference type="EMBL" id="MFD2591650.1"/>
    </source>
</evidence>
<comment type="caution">
    <text evidence="1">The sequence shown here is derived from an EMBL/GenBank/DDBJ whole genome shotgun (WGS) entry which is preliminary data.</text>
</comment>
<organism evidence="1 2">
    <name type="scientific">Aquimarina hainanensis</name>
    <dbReference type="NCBI Taxonomy" id="1578017"/>
    <lineage>
        <taxon>Bacteria</taxon>
        <taxon>Pseudomonadati</taxon>
        <taxon>Bacteroidota</taxon>
        <taxon>Flavobacteriia</taxon>
        <taxon>Flavobacteriales</taxon>
        <taxon>Flavobacteriaceae</taxon>
        <taxon>Aquimarina</taxon>
    </lineage>
</organism>
<evidence type="ECO:0000313" key="2">
    <source>
        <dbReference type="Proteomes" id="UP001597459"/>
    </source>
</evidence>
<proteinExistence type="predicted"/>
<protein>
    <submittedName>
        <fullName evidence="1">Uncharacterized protein</fullName>
    </submittedName>
</protein>
<name>A0ABW5N7Q7_9FLAO</name>
<accession>A0ABW5N7Q7</accession>
<keyword evidence="2" id="KW-1185">Reference proteome</keyword>
<gene>
    <name evidence="1" type="ORF">ACFSTE_12500</name>
</gene>
<reference evidence="2" key="1">
    <citation type="journal article" date="2019" name="Int. J. Syst. Evol. Microbiol.">
        <title>The Global Catalogue of Microorganisms (GCM) 10K type strain sequencing project: providing services to taxonomists for standard genome sequencing and annotation.</title>
        <authorList>
            <consortium name="The Broad Institute Genomics Platform"/>
            <consortium name="The Broad Institute Genome Sequencing Center for Infectious Disease"/>
            <person name="Wu L."/>
            <person name="Ma J."/>
        </authorList>
    </citation>
    <scope>NUCLEOTIDE SEQUENCE [LARGE SCALE GENOMIC DNA]</scope>
    <source>
        <strain evidence="2">KCTC 42423</strain>
    </source>
</reference>
<sequence>MPKNRIFLFITSSLILLYSCNNTQKTHTGNCLSIEYNTLGNFKDAKIIIDNTVFFHTKYQDSILMEQYLPEKEVILFTTNEKIASKKMNKIDIAIVLVKKISKSKEYVLLNPQQTLTQGIVKFRRKDKKKIILKTNNNYPAKVKITDCTK</sequence>
<dbReference type="RefSeq" id="WP_378253374.1">
    <property type="nucleotide sequence ID" value="NZ_JBHSJV010000001.1"/>
</dbReference>
<dbReference type="PROSITE" id="PS51257">
    <property type="entry name" value="PROKAR_LIPOPROTEIN"/>
    <property type="match status" value="1"/>
</dbReference>
<dbReference type="EMBL" id="JBHULX010000022">
    <property type="protein sequence ID" value="MFD2591650.1"/>
    <property type="molecule type" value="Genomic_DNA"/>
</dbReference>